<organism evidence="2 3">
    <name type="scientific">Eumeta variegata</name>
    <name type="common">Bagworm moth</name>
    <name type="synonym">Eumeta japonica</name>
    <dbReference type="NCBI Taxonomy" id="151549"/>
    <lineage>
        <taxon>Eukaryota</taxon>
        <taxon>Metazoa</taxon>
        <taxon>Ecdysozoa</taxon>
        <taxon>Arthropoda</taxon>
        <taxon>Hexapoda</taxon>
        <taxon>Insecta</taxon>
        <taxon>Pterygota</taxon>
        <taxon>Neoptera</taxon>
        <taxon>Endopterygota</taxon>
        <taxon>Lepidoptera</taxon>
        <taxon>Glossata</taxon>
        <taxon>Ditrysia</taxon>
        <taxon>Tineoidea</taxon>
        <taxon>Psychidae</taxon>
        <taxon>Oiketicinae</taxon>
        <taxon>Eumeta</taxon>
    </lineage>
</organism>
<dbReference type="Proteomes" id="UP000299102">
    <property type="component" value="Unassembled WGS sequence"/>
</dbReference>
<sequence length="246" mass="27348">MEIDKRVTYRQIRTSSGIEMNKVYKIFYQYLVVRKLCTRCGSRESSDGAPTASAHDYHDTETPIRPLTAVNVVKADRPLFAQLPLDPSDGGGCYCAGRTAAAAISRRQRHGKHGRYRAVTARWSKRDYGSEATRFDPDHGRIGQCVFNLSRRKPHVSCLGEHVRPSAAVEVTALVMTVLNNPRSSLRRRGNLKAHPQEIADSHIHQGVRNVKTTDTTSLSGPLSCNGQRAMKASLKQPQTTTDRHA</sequence>
<comment type="caution">
    <text evidence="2">The sequence shown here is derived from an EMBL/GenBank/DDBJ whole genome shotgun (WGS) entry which is preliminary data.</text>
</comment>
<gene>
    <name evidence="2" type="ORF">EVAR_90716_1</name>
</gene>
<accession>A0A4C1ZDK9</accession>
<evidence type="ECO:0000313" key="3">
    <source>
        <dbReference type="Proteomes" id="UP000299102"/>
    </source>
</evidence>
<dbReference type="AlphaFoldDB" id="A0A4C1ZDK9"/>
<proteinExistence type="predicted"/>
<feature type="compositionally biased region" description="Polar residues" evidence="1">
    <location>
        <begin position="236"/>
        <end position="246"/>
    </location>
</feature>
<evidence type="ECO:0000256" key="1">
    <source>
        <dbReference type="SAM" id="MobiDB-lite"/>
    </source>
</evidence>
<name>A0A4C1ZDK9_EUMVA</name>
<protein>
    <submittedName>
        <fullName evidence="2">Uncharacterized protein</fullName>
    </submittedName>
</protein>
<keyword evidence="3" id="KW-1185">Reference proteome</keyword>
<evidence type="ECO:0000313" key="2">
    <source>
        <dbReference type="EMBL" id="GBP86656.1"/>
    </source>
</evidence>
<dbReference type="OrthoDB" id="16464at2759"/>
<feature type="region of interest" description="Disordered" evidence="1">
    <location>
        <begin position="197"/>
        <end position="246"/>
    </location>
</feature>
<dbReference type="EMBL" id="BGZK01001806">
    <property type="protein sequence ID" value="GBP86656.1"/>
    <property type="molecule type" value="Genomic_DNA"/>
</dbReference>
<feature type="compositionally biased region" description="Polar residues" evidence="1">
    <location>
        <begin position="211"/>
        <end position="227"/>
    </location>
</feature>
<reference evidence="2 3" key="1">
    <citation type="journal article" date="2019" name="Commun. Biol.">
        <title>The bagworm genome reveals a unique fibroin gene that provides high tensile strength.</title>
        <authorList>
            <person name="Kono N."/>
            <person name="Nakamura H."/>
            <person name="Ohtoshi R."/>
            <person name="Tomita M."/>
            <person name="Numata K."/>
            <person name="Arakawa K."/>
        </authorList>
    </citation>
    <scope>NUCLEOTIDE SEQUENCE [LARGE SCALE GENOMIC DNA]</scope>
</reference>